<gene>
    <name evidence="1" type="ORF">L484_017549</name>
</gene>
<keyword evidence="2" id="KW-1185">Reference proteome</keyword>
<evidence type="ECO:0000313" key="1">
    <source>
        <dbReference type="EMBL" id="EXB54111.1"/>
    </source>
</evidence>
<evidence type="ECO:0008006" key="3">
    <source>
        <dbReference type="Google" id="ProtNLM"/>
    </source>
</evidence>
<protein>
    <recommendedName>
        <fullName evidence="3">Ysc84 actin-binding domain-containing protein</fullName>
    </recommendedName>
</protein>
<sequence length="113" mass="12151">MEAEIYMATNTIQGYNKVGNLKHEKSIPDAILKEAKGLAILTVAKVGVMVTYKVGTGLVVARRQDGSWSPPSAISSFGIGWGPQLNKSKGTYKKNSVAVPTFEREITQAPKGE</sequence>
<dbReference type="Proteomes" id="UP000030645">
    <property type="component" value="Unassembled WGS sequence"/>
</dbReference>
<dbReference type="EMBL" id="KE344155">
    <property type="protein sequence ID" value="EXB54111.1"/>
    <property type="molecule type" value="Genomic_DNA"/>
</dbReference>
<accession>W9R472</accession>
<dbReference type="PANTHER" id="PTHR15629">
    <property type="entry name" value="SH3YL1 PROTEIN"/>
    <property type="match status" value="1"/>
</dbReference>
<evidence type="ECO:0000313" key="2">
    <source>
        <dbReference type="Proteomes" id="UP000030645"/>
    </source>
</evidence>
<dbReference type="InterPro" id="IPR051702">
    <property type="entry name" value="SH3_domain_YSC84-like"/>
</dbReference>
<dbReference type="eggNOG" id="KOG1843">
    <property type="taxonomic scope" value="Eukaryota"/>
</dbReference>
<reference evidence="2" key="1">
    <citation type="submission" date="2013-01" db="EMBL/GenBank/DDBJ databases">
        <title>Draft Genome Sequence of a Mulberry Tree, Morus notabilis C.K. Schneid.</title>
        <authorList>
            <person name="He N."/>
            <person name="Zhao S."/>
        </authorList>
    </citation>
    <scope>NUCLEOTIDE SEQUENCE</scope>
</reference>
<dbReference type="STRING" id="981085.W9R472"/>
<dbReference type="PANTHER" id="PTHR15629:SF43">
    <property type="entry name" value="RING_FYVE_PHD-TYPE ZINC FINGER FAMILY PROTEIN"/>
    <property type="match status" value="1"/>
</dbReference>
<dbReference type="GO" id="GO:0035091">
    <property type="term" value="F:phosphatidylinositol binding"/>
    <property type="evidence" value="ECO:0007669"/>
    <property type="project" value="TreeGrafter"/>
</dbReference>
<name>W9R472_9ROSA</name>
<dbReference type="AlphaFoldDB" id="W9R472"/>
<proteinExistence type="predicted"/>
<organism evidence="1 2">
    <name type="scientific">Morus notabilis</name>
    <dbReference type="NCBI Taxonomy" id="981085"/>
    <lineage>
        <taxon>Eukaryota</taxon>
        <taxon>Viridiplantae</taxon>
        <taxon>Streptophyta</taxon>
        <taxon>Embryophyta</taxon>
        <taxon>Tracheophyta</taxon>
        <taxon>Spermatophyta</taxon>
        <taxon>Magnoliopsida</taxon>
        <taxon>eudicotyledons</taxon>
        <taxon>Gunneridae</taxon>
        <taxon>Pentapetalae</taxon>
        <taxon>rosids</taxon>
        <taxon>fabids</taxon>
        <taxon>Rosales</taxon>
        <taxon>Moraceae</taxon>
        <taxon>Moreae</taxon>
        <taxon>Morus</taxon>
    </lineage>
</organism>